<dbReference type="RefSeq" id="WP_012559737.1">
    <property type="nucleotide sequence ID" value="NC_011370.1"/>
</dbReference>
<feature type="domain" description="PPC" evidence="1">
    <location>
        <begin position="181"/>
        <end position="281"/>
    </location>
</feature>
<dbReference type="KEGG" id="rlt:Rleg2_6080"/>
<dbReference type="AlphaFoldDB" id="A0ABF7QZA7"/>
<keyword evidence="2" id="KW-0614">Plasmid</keyword>
<organism evidence="2 3">
    <name type="scientific">Rhizobium leguminosarum bv. trifolii (strain WSM2304)</name>
    <dbReference type="NCBI Taxonomy" id="395492"/>
    <lineage>
        <taxon>Bacteria</taxon>
        <taxon>Pseudomonadati</taxon>
        <taxon>Pseudomonadota</taxon>
        <taxon>Alphaproteobacteria</taxon>
        <taxon>Hyphomicrobiales</taxon>
        <taxon>Rhizobiaceae</taxon>
        <taxon>Rhizobium/Agrobacterium group</taxon>
        <taxon>Rhizobium</taxon>
    </lineage>
</organism>
<reference evidence="2 3" key="1">
    <citation type="journal article" date="2010" name="Stand. Genomic Sci.">
        <title>Complete genome sequence of Rhizobium leguminosarum bv trifolii strain WSM2304, an effective microsymbiont of the South American clover Trifolium polymorphum.</title>
        <authorList>
            <person name="Reeve W."/>
            <person name="O'Hara G."/>
            <person name="Chain P."/>
            <person name="Ardley J."/>
            <person name="Brau L."/>
            <person name="Nandesena K."/>
            <person name="Tiwari R."/>
            <person name="Malfatti S."/>
            <person name="Kiss H."/>
            <person name="Lapidus A."/>
            <person name="Copeland A."/>
            <person name="Nolan M."/>
            <person name="Land M."/>
            <person name="Ivanova N."/>
            <person name="Mavromatis K."/>
            <person name="Markowitz V."/>
            <person name="Kyrpides N."/>
            <person name="Melino V."/>
            <person name="Denton M."/>
            <person name="Yates R."/>
            <person name="Howieson J."/>
        </authorList>
    </citation>
    <scope>NUCLEOTIDE SEQUENCE [LARGE SCALE GENOMIC DNA]</scope>
    <source>
        <strain evidence="2 3">WSM2304</strain>
    </source>
</reference>
<protein>
    <recommendedName>
        <fullName evidence="1">PPC domain-containing protein</fullName>
    </recommendedName>
</protein>
<dbReference type="Proteomes" id="UP000008330">
    <property type="component" value="Plasmid pRLG203"/>
</dbReference>
<accession>A0ABF7QZA7</accession>
<name>A0ABF7QZA7_RHILW</name>
<dbReference type="InterPro" id="IPR005175">
    <property type="entry name" value="PPC_dom"/>
</dbReference>
<dbReference type="Gene3D" id="3.30.1330.80">
    <property type="entry name" value="Hypothetical protein, similar to alpha- acetolactate decarboxylase, domain 2"/>
    <property type="match status" value="2"/>
</dbReference>
<evidence type="ECO:0000313" key="2">
    <source>
        <dbReference type="EMBL" id="ACI59470.1"/>
    </source>
</evidence>
<evidence type="ECO:0000313" key="3">
    <source>
        <dbReference type="Proteomes" id="UP000008330"/>
    </source>
</evidence>
<sequence>MNARFLEQPGPALEPRVLCEPCSARKITRRFPARKSVHQAISEALAGENAEAAVIEIAAADLAQLVYVIPAPSPSPEHVAWYSERRKPEGMARLEKASMSFGWERGAPFIHCHGIWSHADGFRAGGHLITEETEFGRETEATVWVVDSARLERLADTETNFSLLTPVPGGGRESSADAFRALLLRIKPNSDIHASIESTAADHGVRNATIHGVCSLIDCDFVDGTHMASYASEAFIADGRLENGNARLTIGVTALDAKVFEGEIVRGGNITCIACEILIVERAEG</sequence>
<keyword evidence="3" id="KW-1185">Reference proteome</keyword>
<evidence type="ECO:0000259" key="1">
    <source>
        <dbReference type="Pfam" id="PF03479"/>
    </source>
</evidence>
<dbReference type="SUPFAM" id="SSF117856">
    <property type="entry name" value="AF0104/ALDC/Ptd012-like"/>
    <property type="match status" value="2"/>
</dbReference>
<dbReference type="Pfam" id="PF03479">
    <property type="entry name" value="PCC"/>
    <property type="match status" value="1"/>
</dbReference>
<geneLocation type="plasmid" evidence="2 3">
    <name>pRLG203</name>
</geneLocation>
<proteinExistence type="predicted"/>
<dbReference type="EMBL" id="CP001195">
    <property type="protein sequence ID" value="ACI59470.1"/>
    <property type="molecule type" value="Genomic_DNA"/>
</dbReference>
<gene>
    <name evidence="2" type="ordered locus">Rleg2_6080</name>
</gene>